<gene>
    <name evidence="1" type="ORF">UFOPK3376_01299</name>
</gene>
<accession>A0A6J7E6K4</accession>
<dbReference type="AlphaFoldDB" id="A0A6J7E6K4"/>
<proteinExistence type="predicted"/>
<protein>
    <submittedName>
        <fullName evidence="1">Unannotated protein</fullName>
    </submittedName>
</protein>
<dbReference type="EMBL" id="CAFBLP010000027">
    <property type="protein sequence ID" value="CAB4878742.1"/>
    <property type="molecule type" value="Genomic_DNA"/>
</dbReference>
<name>A0A6J7E6K4_9ZZZZ</name>
<organism evidence="1">
    <name type="scientific">freshwater metagenome</name>
    <dbReference type="NCBI Taxonomy" id="449393"/>
    <lineage>
        <taxon>unclassified sequences</taxon>
        <taxon>metagenomes</taxon>
        <taxon>ecological metagenomes</taxon>
    </lineage>
</organism>
<reference evidence="1" key="1">
    <citation type="submission" date="2020-05" db="EMBL/GenBank/DDBJ databases">
        <authorList>
            <person name="Chiriac C."/>
            <person name="Salcher M."/>
            <person name="Ghai R."/>
            <person name="Kavagutti S V."/>
        </authorList>
    </citation>
    <scope>NUCLEOTIDE SEQUENCE</scope>
</reference>
<sequence length="55" mass="5517">MSGAAVQSAALYAVLVVSIEMVWVPADAGLLASTPRCMSTAVLNAVGLEGEPLEG</sequence>
<evidence type="ECO:0000313" key="1">
    <source>
        <dbReference type="EMBL" id="CAB4878742.1"/>
    </source>
</evidence>